<dbReference type="CTD" id="9811691"/>
<evidence type="ECO:0000313" key="2">
    <source>
        <dbReference type="Proteomes" id="UP000483820"/>
    </source>
</evidence>
<name>A0A6A5H075_CAERE</name>
<dbReference type="SFLD" id="SFLDS00003">
    <property type="entry name" value="Haloacid_Dehalogenase"/>
    <property type="match status" value="1"/>
</dbReference>
<dbReference type="GO" id="GO:0016791">
    <property type="term" value="F:phosphatase activity"/>
    <property type="evidence" value="ECO:0007669"/>
    <property type="project" value="TreeGrafter"/>
</dbReference>
<dbReference type="InterPro" id="IPR006439">
    <property type="entry name" value="HAD-SF_hydro_IA"/>
</dbReference>
<comment type="caution">
    <text evidence="1">The sequence shown here is derived from an EMBL/GenBank/DDBJ whole genome shotgun (WGS) entry which is preliminary data.</text>
</comment>
<dbReference type="FunFam" id="3.40.50.1000:FF:000055">
    <property type="entry name" value="Haloacid dehalogenase-like hydrolase family protein"/>
    <property type="match status" value="1"/>
</dbReference>
<organism evidence="1 2">
    <name type="scientific">Caenorhabditis remanei</name>
    <name type="common">Caenorhabditis vulgaris</name>
    <dbReference type="NCBI Taxonomy" id="31234"/>
    <lineage>
        <taxon>Eukaryota</taxon>
        <taxon>Metazoa</taxon>
        <taxon>Ecdysozoa</taxon>
        <taxon>Nematoda</taxon>
        <taxon>Chromadorea</taxon>
        <taxon>Rhabditida</taxon>
        <taxon>Rhabditina</taxon>
        <taxon>Rhabditomorpha</taxon>
        <taxon>Rhabditoidea</taxon>
        <taxon>Rhabditidae</taxon>
        <taxon>Peloderinae</taxon>
        <taxon>Caenorhabditis</taxon>
    </lineage>
</organism>
<accession>A0A6A5H075</accession>
<dbReference type="Proteomes" id="UP000483820">
    <property type="component" value="Chromosome III"/>
</dbReference>
<dbReference type="InterPro" id="IPR041492">
    <property type="entry name" value="HAD_2"/>
</dbReference>
<reference evidence="1 2" key="1">
    <citation type="submission" date="2019-12" db="EMBL/GenBank/DDBJ databases">
        <title>Chromosome-level assembly of the Caenorhabditis remanei genome.</title>
        <authorList>
            <person name="Teterina A.A."/>
            <person name="Willis J.H."/>
            <person name="Phillips P.C."/>
        </authorList>
    </citation>
    <scope>NUCLEOTIDE SEQUENCE [LARGE SCALE GENOMIC DNA]</scope>
    <source>
        <strain evidence="1 2">PX506</strain>
        <tissue evidence="1">Whole organism</tissue>
    </source>
</reference>
<dbReference type="Gene3D" id="1.10.150.240">
    <property type="entry name" value="Putative phosphatase, domain 2"/>
    <property type="match status" value="1"/>
</dbReference>
<sequence>MPEPVTHVIFDFDGLLVDTETAYTKANSELLKKYGKEFTMDLKRRQMGKRHDESIRWLLNELDLNDVVTPEDYSHQYDAILIEMFKKSPAMPGAERLVRHLIQKGIPVALCTGSCSRTFPTKLDNHRDWIELIKLQVLSGDDPEVKFGKPHPDPFLVTMRRFPKIPEHAGRVLVFEDSYNGVLSALEAGMQCVMVPERTIYDPETDTEFKSRVTLVLDSLEHFKPEDFGLPAYD</sequence>
<dbReference type="NCBIfam" id="TIGR01509">
    <property type="entry name" value="HAD-SF-IA-v3"/>
    <property type="match status" value="1"/>
</dbReference>
<dbReference type="EMBL" id="WUAV01000003">
    <property type="protein sequence ID" value="KAF1760379.1"/>
    <property type="molecule type" value="Genomic_DNA"/>
</dbReference>
<dbReference type="GeneID" id="9811691"/>
<dbReference type="RefSeq" id="XP_053586507.1">
    <property type="nucleotide sequence ID" value="XM_053726930.1"/>
</dbReference>
<dbReference type="InterPro" id="IPR023214">
    <property type="entry name" value="HAD_sf"/>
</dbReference>
<dbReference type="KEGG" id="crq:GCK72_008628"/>
<dbReference type="SUPFAM" id="SSF56784">
    <property type="entry name" value="HAD-like"/>
    <property type="match status" value="1"/>
</dbReference>
<evidence type="ECO:0000313" key="1">
    <source>
        <dbReference type="EMBL" id="KAF1760379.1"/>
    </source>
</evidence>
<dbReference type="InterPro" id="IPR036412">
    <property type="entry name" value="HAD-like_sf"/>
</dbReference>
<protein>
    <submittedName>
        <fullName evidence="1">Uncharacterized protein</fullName>
    </submittedName>
</protein>
<dbReference type="PANTHER" id="PTHR18901:SF38">
    <property type="entry name" value="PSEUDOURIDINE-5'-PHOSPHATASE"/>
    <property type="match status" value="1"/>
</dbReference>
<dbReference type="Gene3D" id="3.40.50.1000">
    <property type="entry name" value="HAD superfamily/HAD-like"/>
    <property type="match status" value="1"/>
</dbReference>
<gene>
    <name evidence="1" type="ORF">GCK72_008628</name>
</gene>
<dbReference type="Pfam" id="PF13419">
    <property type="entry name" value="HAD_2"/>
    <property type="match status" value="1"/>
</dbReference>
<dbReference type="SFLD" id="SFLDG01129">
    <property type="entry name" value="C1.5:_HAD__Beta-PGM__Phosphata"/>
    <property type="match status" value="1"/>
</dbReference>
<proteinExistence type="predicted"/>
<dbReference type="InterPro" id="IPR023198">
    <property type="entry name" value="PGP-like_dom2"/>
</dbReference>
<dbReference type="AlphaFoldDB" id="A0A6A5H075"/>
<dbReference type="PANTHER" id="PTHR18901">
    <property type="entry name" value="2-DEOXYGLUCOSE-6-PHOSPHATE PHOSPHATASE 2"/>
    <property type="match status" value="1"/>
</dbReference>